<dbReference type="GO" id="GO:0005254">
    <property type="term" value="F:chloride channel activity"/>
    <property type="evidence" value="ECO:0007669"/>
    <property type="project" value="InterPro"/>
</dbReference>
<feature type="compositionally biased region" description="Basic and acidic residues" evidence="8">
    <location>
        <begin position="218"/>
        <end position="234"/>
    </location>
</feature>
<organism evidence="10 11">
    <name type="scientific">Panaeolus cyanescens</name>
    <dbReference type="NCBI Taxonomy" id="181874"/>
    <lineage>
        <taxon>Eukaryota</taxon>
        <taxon>Fungi</taxon>
        <taxon>Dikarya</taxon>
        <taxon>Basidiomycota</taxon>
        <taxon>Agaricomycotina</taxon>
        <taxon>Agaricomycetes</taxon>
        <taxon>Agaricomycetidae</taxon>
        <taxon>Agaricales</taxon>
        <taxon>Agaricineae</taxon>
        <taxon>Galeropsidaceae</taxon>
        <taxon>Panaeolus</taxon>
    </lineage>
</organism>
<reference evidence="10 11" key="1">
    <citation type="journal article" date="2018" name="Evol. Lett.">
        <title>Horizontal gene cluster transfer increased hallucinogenic mushroom diversity.</title>
        <authorList>
            <person name="Reynolds H.T."/>
            <person name="Vijayakumar V."/>
            <person name="Gluck-Thaler E."/>
            <person name="Korotkin H.B."/>
            <person name="Matheny P.B."/>
            <person name="Slot J.C."/>
        </authorList>
    </citation>
    <scope>NUCLEOTIDE SEQUENCE [LARGE SCALE GENOMIC DNA]</scope>
    <source>
        <strain evidence="10 11">2629</strain>
    </source>
</reference>
<feature type="transmembrane region" description="Helical" evidence="9">
    <location>
        <begin position="25"/>
        <end position="43"/>
    </location>
</feature>
<keyword evidence="6" id="KW-0406">Ion transport</keyword>
<evidence type="ECO:0000256" key="2">
    <source>
        <dbReference type="ARBA" id="ARBA00022448"/>
    </source>
</evidence>
<evidence type="ECO:0000256" key="5">
    <source>
        <dbReference type="ARBA" id="ARBA00022989"/>
    </source>
</evidence>
<dbReference type="AlphaFoldDB" id="A0A409YYN5"/>
<evidence type="ECO:0000256" key="3">
    <source>
        <dbReference type="ARBA" id="ARBA00022475"/>
    </source>
</evidence>
<evidence type="ECO:0000256" key="8">
    <source>
        <dbReference type="SAM" id="MobiDB-lite"/>
    </source>
</evidence>
<gene>
    <name evidence="10" type="ORF">CVT24_012358</name>
</gene>
<proteinExistence type="predicted"/>
<feature type="transmembrane region" description="Helical" evidence="9">
    <location>
        <begin position="422"/>
        <end position="442"/>
    </location>
</feature>
<name>A0A409YYN5_9AGAR</name>
<keyword evidence="2" id="KW-0813">Transport</keyword>
<feature type="transmembrane region" description="Helical" evidence="9">
    <location>
        <begin position="50"/>
        <end position="70"/>
    </location>
</feature>
<evidence type="ECO:0000313" key="10">
    <source>
        <dbReference type="EMBL" id="PPR08144.1"/>
    </source>
</evidence>
<evidence type="ECO:0000256" key="7">
    <source>
        <dbReference type="ARBA" id="ARBA00023136"/>
    </source>
</evidence>
<dbReference type="STRING" id="181874.A0A409YYN5"/>
<dbReference type="PANTHER" id="PTHR33281">
    <property type="entry name" value="UPF0187 PROTEIN YNEE"/>
    <property type="match status" value="1"/>
</dbReference>
<comment type="caution">
    <text evidence="10">The sequence shown here is derived from an EMBL/GenBank/DDBJ whole genome shotgun (WGS) entry which is preliminary data.</text>
</comment>
<protein>
    <submittedName>
        <fullName evidence="10">Uncharacterized protein</fullName>
    </submittedName>
</protein>
<accession>A0A409YYN5</accession>
<keyword evidence="3" id="KW-1003">Cell membrane</keyword>
<dbReference type="EMBL" id="NHTK01000135">
    <property type="protein sequence ID" value="PPR08144.1"/>
    <property type="molecule type" value="Genomic_DNA"/>
</dbReference>
<keyword evidence="7 9" id="KW-0472">Membrane</keyword>
<evidence type="ECO:0000256" key="1">
    <source>
        <dbReference type="ARBA" id="ARBA00004651"/>
    </source>
</evidence>
<keyword evidence="5 9" id="KW-1133">Transmembrane helix</keyword>
<dbReference type="InParanoid" id="A0A409YYN5"/>
<dbReference type="Proteomes" id="UP000284842">
    <property type="component" value="Unassembled WGS sequence"/>
</dbReference>
<feature type="region of interest" description="Disordered" evidence="8">
    <location>
        <begin position="196"/>
        <end position="251"/>
    </location>
</feature>
<keyword evidence="11" id="KW-1185">Reference proteome</keyword>
<sequence length="546" mass="62370">MVAANPLFVGRWTWKKFGATVLDDIWPEVAFFTLVATMVTLVSKKTAVDLGVSNQLLTVLGIVLGLVISFRTSSAYERYQDGRRLWTTIIVNSKNLAQLIWIHVPNVRKEIEGDSDEPWTKMDVIIEKKSMVNLVRSSVLRFGKTPFLQHLLRGESGVYYEDLYPLVSFLPRYANDPVNNQQSSADRLPLWYLRDEDNHLQSPPPPTPIIPNTTNSSKRQEHPRDNTLVEEPKVPETSGAPITQSSGLGTGIKREYSSSERPFTAPIIIPIRPDTFDPVGALPTVECDQPLKPARNPPDVSVMHYFPILRLFRFIYRTIFCRRKTVEDNRKRRRKAYAQIVESHIPMEICMVLLNYSAFLVQNTIIRDPIVGAMNDNILGLQDTVCNLERICNTPLPFAYQAHLRMSLWVYLVLLPFQLYDFFGYITIPATAFTAFLLIGFLEIGQEIENPFNYDLNDLDLDGFCLSLQRDLQEITTFTSPMPRKFLYSKLNQPFAPGDRRTADVLKKFGDEYSNSTATSPTQGVNSINRTLVSSWRKTDMMTRQR</sequence>
<dbReference type="GO" id="GO:0005886">
    <property type="term" value="C:plasma membrane"/>
    <property type="evidence" value="ECO:0007669"/>
    <property type="project" value="UniProtKB-SubCell"/>
</dbReference>
<keyword evidence="4 9" id="KW-0812">Transmembrane</keyword>
<dbReference type="PANTHER" id="PTHR33281:SF19">
    <property type="entry name" value="VOLTAGE-DEPENDENT ANION CHANNEL-FORMING PROTEIN YNEE"/>
    <property type="match status" value="1"/>
</dbReference>
<evidence type="ECO:0000256" key="9">
    <source>
        <dbReference type="SAM" id="Phobius"/>
    </source>
</evidence>
<dbReference type="InterPro" id="IPR044669">
    <property type="entry name" value="YneE/VCCN1/2-like"/>
</dbReference>
<evidence type="ECO:0000313" key="11">
    <source>
        <dbReference type="Proteomes" id="UP000284842"/>
    </source>
</evidence>
<comment type="subcellular location">
    <subcellularLocation>
        <location evidence="1">Cell membrane</location>
        <topology evidence="1">Multi-pass membrane protein</topology>
    </subcellularLocation>
</comment>
<evidence type="ECO:0000256" key="6">
    <source>
        <dbReference type="ARBA" id="ARBA00023065"/>
    </source>
</evidence>
<dbReference type="Pfam" id="PF25539">
    <property type="entry name" value="Bestrophin_2"/>
    <property type="match status" value="2"/>
</dbReference>
<dbReference type="OrthoDB" id="1368at2759"/>
<evidence type="ECO:0000256" key="4">
    <source>
        <dbReference type="ARBA" id="ARBA00022692"/>
    </source>
</evidence>